<feature type="binding site" evidence="15">
    <location>
        <position position="511"/>
    </location>
    <ligand>
        <name>Zn(2+)</name>
        <dbReference type="ChEBI" id="CHEBI:29105"/>
        <note>catalytic</note>
    </ligand>
</feature>
<dbReference type="Gene3D" id="3.40.50.300">
    <property type="entry name" value="P-loop containing nucleotide triphosphate hydrolases"/>
    <property type="match status" value="1"/>
</dbReference>
<dbReference type="NCBIfam" id="TIGR01241">
    <property type="entry name" value="FtsH_fam"/>
    <property type="match status" value="1"/>
</dbReference>
<dbReference type="GO" id="GO:0016887">
    <property type="term" value="F:ATP hydrolysis activity"/>
    <property type="evidence" value="ECO:0007669"/>
    <property type="project" value="UniProtKB-UniRule"/>
</dbReference>
<feature type="binding site" evidence="15">
    <location>
        <begin position="210"/>
        <end position="217"/>
    </location>
    <ligand>
        <name>ATP</name>
        <dbReference type="ChEBI" id="CHEBI:30616"/>
    </ligand>
</feature>
<dbReference type="FunFam" id="3.40.50.300:FF:000001">
    <property type="entry name" value="ATP-dependent zinc metalloprotease FtsH"/>
    <property type="match status" value="1"/>
</dbReference>
<dbReference type="InterPro" id="IPR000642">
    <property type="entry name" value="Peptidase_M41"/>
</dbReference>
<evidence type="ECO:0000256" key="1">
    <source>
        <dbReference type="ARBA" id="ARBA00010044"/>
    </source>
</evidence>
<dbReference type="InterPro" id="IPR037219">
    <property type="entry name" value="Peptidase_M41-like"/>
</dbReference>
<evidence type="ECO:0000256" key="11">
    <source>
        <dbReference type="ARBA" id="ARBA00023078"/>
    </source>
</evidence>
<accession>A0AA96Y8V4</accession>
<dbReference type="GO" id="GO:0030163">
    <property type="term" value="P:protein catabolic process"/>
    <property type="evidence" value="ECO:0007669"/>
    <property type="project" value="UniProtKB-UniRule"/>
</dbReference>
<dbReference type="Pfam" id="PF06480">
    <property type="entry name" value="FtsH_ext"/>
    <property type="match status" value="1"/>
</dbReference>
<keyword evidence="11 15" id="KW-0793">Thylakoid</keyword>
<dbReference type="InterPro" id="IPR003960">
    <property type="entry name" value="ATPase_AAA_CS"/>
</dbReference>
<evidence type="ECO:0000256" key="8">
    <source>
        <dbReference type="ARBA" id="ARBA00022840"/>
    </source>
</evidence>
<keyword evidence="6 15" id="KW-0378">Hydrolase</keyword>
<dbReference type="AlphaFoldDB" id="A0AA96Y8V4"/>
<keyword evidence="8 15" id="KW-0067">ATP-binding</keyword>
<dbReference type="GO" id="GO:0004222">
    <property type="term" value="F:metalloendopeptidase activity"/>
    <property type="evidence" value="ECO:0007669"/>
    <property type="project" value="InterPro"/>
</dbReference>
<proteinExistence type="inferred from homology"/>
<dbReference type="InterPro" id="IPR003959">
    <property type="entry name" value="ATPase_AAA_core"/>
</dbReference>
<dbReference type="RefSeq" id="WP_316786945.1">
    <property type="nucleotide sequence ID" value="NZ_CP053540.1"/>
</dbReference>
<evidence type="ECO:0000256" key="2">
    <source>
        <dbReference type="ARBA" id="ARBA00022670"/>
    </source>
</evidence>
<dbReference type="HAMAP" id="MF_01458">
    <property type="entry name" value="FtsH"/>
    <property type="match status" value="1"/>
</dbReference>
<dbReference type="FunFam" id="1.20.58.760:FF:000001">
    <property type="entry name" value="ATP-dependent zinc metalloprotease FtsH"/>
    <property type="match status" value="1"/>
</dbReference>
<dbReference type="EMBL" id="CP053540">
    <property type="protein sequence ID" value="WOB44043.1"/>
    <property type="molecule type" value="Genomic_DNA"/>
</dbReference>
<feature type="binding site" evidence="15">
    <location>
        <position position="434"/>
    </location>
    <ligand>
        <name>Zn(2+)</name>
        <dbReference type="ChEBI" id="CHEBI:29105"/>
        <note>catalytic</note>
    </ligand>
</feature>
<keyword evidence="5 15" id="KW-0547">Nucleotide-binding</keyword>
<comment type="subcellular location">
    <subcellularLocation>
        <location evidence="13 15">Cellular thylakoid membrane</location>
        <topology evidence="13 15">Multi-pass membrane protein</topology>
        <orientation evidence="13 15">Stromal side</orientation>
    </subcellularLocation>
</comment>
<reference evidence="18" key="1">
    <citation type="submission" date="2020-05" db="EMBL/GenBank/DDBJ databases">
        <authorList>
            <person name="Zhu T."/>
            <person name="Keshari N."/>
            <person name="Lu X."/>
        </authorList>
    </citation>
    <scope>NUCLEOTIDE SEQUENCE</scope>
    <source>
        <strain evidence="18">NK1-22</strain>
    </source>
</reference>
<dbReference type="InterPro" id="IPR041569">
    <property type="entry name" value="AAA_lid_3"/>
</dbReference>
<dbReference type="InterPro" id="IPR003593">
    <property type="entry name" value="AAA+_ATPase"/>
</dbReference>
<dbReference type="EC" id="3.4.24.-" evidence="15"/>
<feature type="transmembrane region" description="Helical" evidence="15">
    <location>
        <begin position="119"/>
        <end position="137"/>
    </location>
</feature>
<dbReference type="GO" id="GO:0008270">
    <property type="term" value="F:zinc ion binding"/>
    <property type="evidence" value="ECO:0007669"/>
    <property type="project" value="UniProtKB-UniRule"/>
</dbReference>
<organism evidence="18">
    <name type="scientific">Thermoleptolyngbya oregonensis NK1-22</name>
    <dbReference type="NCBI Taxonomy" id="2547457"/>
    <lineage>
        <taxon>Bacteria</taxon>
        <taxon>Bacillati</taxon>
        <taxon>Cyanobacteriota</taxon>
        <taxon>Cyanophyceae</taxon>
        <taxon>Oculatellales</taxon>
        <taxon>Oculatellaceae</taxon>
        <taxon>Thermoleptolyngbya</taxon>
    </lineage>
</organism>
<dbReference type="CDD" id="cd19501">
    <property type="entry name" value="RecA-like_FtsH"/>
    <property type="match status" value="1"/>
</dbReference>
<evidence type="ECO:0000256" key="6">
    <source>
        <dbReference type="ARBA" id="ARBA00022801"/>
    </source>
</evidence>
<dbReference type="PROSITE" id="PS00674">
    <property type="entry name" value="AAA"/>
    <property type="match status" value="1"/>
</dbReference>
<name>A0AA96Y8V4_9CYAN</name>
<dbReference type="PANTHER" id="PTHR23076:SF113">
    <property type="entry name" value="ATP-DEPENDENT ZINC METALLOPROTEASE FTSH 1, CHLOROPLASTIC-RELATED"/>
    <property type="match status" value="1"/>
</dbReference>
<evidence type="ECO:0000256" key="15">
    <source>
        <dbReference type="HAMAP-Rule" id="MF_01458"/>
    </source>
</evidence>
<gene>
    <name evidence="15" type="primary">ftsH</name>
    <name evidence="18" type="ORF">HNI00_13445</name>
</gene>
<feature type="active site" evidence="15">
    <location>
        <position position="435"/>
    </location>
</feature>
<feature type="domain" description="AAA+ ATPase" evidence="17">
    <location>
        <begin position="202"/>
        <end position="343"/>
    </location>
</feature>
<keyword evidence="2 15" id="KW-0645">Protease</keyword>
<evidence type="ECO:0000256" key="16">
    <source>
        <dbReference type="RuleBase" id="RU003651"/>
    </source>
</evidence>
<dbReference type="InterPro" id="IPR011546">
    <property type="entry name" value="Pept_M41_FtsH_extracell"/>
</dbReference>
<comment type="cofactor">
    <cofactor evidence="15">
        <name>Zn(2+)</name>
        <dbReference type="ChEBI" id="CHEBI:29105"/>
    </cofactor>
    <text evidence="15">Binds 1 zinc ion per subunit.</text>
</comment>
<evidence type="ECO:0000256" key="12">
    <source>
        <dbReference type="ARBA" id="ARBA00023136"/>
    </source>
</evidence>
<evidence type="ECO:0000256" key="3">
    <source>
        <dbReference type="ARBA" id="ARBA00022692"/>
    </source>
</evidence>
<evidence type="ECO:0000256" key="13">
    <source>
        <dbReference type="ARBA" id="ARBA00060402"/>
    </source>
</evidence>
<evidence type="ECO:0000259" key="17">
    <source>
        <dbReference type="SMART" id="SM00382"/>
    </source>
</evidence>
<comment type="similarity">
    <text evidence="16">Belongs to the AAA ATPase family.</text>
</comment>
<dbReference type="Gene3D" id="1.10.8.60">
    <property type="match status" value="1"/>
</dbReference>
<dbReference type="GO" id="GO:0005524">
    <property type="term" value="F:ATP binding"/>
    <property type="evidence" value="ECO:0007669"/>
    <property type="project" value="UniProtKB-UniRule"/>
</dbReference>
<dbReference type="SUPFAM" id="SSF52540">
    <property type="entry name" value="P-loop containing nucleoside triphosphate hydrolases"/>
    <property type="match status" value="1"/>
</dbReference>
<evidence type="ECO:0000313" key="18">
    <source>
        <dbReference type="EMBL" id="WOB44043.1"/>
    </source>
</evidence>
<keyword evidence="7 15" id="KW-0862">Zinc</keyword>
<dbReference type="InterPro" id="IPR005936">
    <property type="entry name" value="FtsH"/>
</dbReference>
<comment type="similarity">
    <text evidence="1 15">In the C-terminal section; belongs to the peptidase M41 family.</text>
</comment>
<feature type="binding site" evidence="15">
    <location>
        <position position="438"/>
    </location>
    <ligand>
        <name>Zn(2+)</name>
        <dbReference type="ChEBI" id="CHEBI:29105"/>
        <note>catalytic</note>
    </ligand>
</feature>
<feature type="transmembrane region" description="Helical" evidence="15">
    <location>
        <begin position="14"/>
        <end position="37"/>
    </location>
</feature>
<sequence>MPIKDQPKAPRSRVIGNILLLVSSLFLLANILLPGLLGPQIPQVPYSLFIHQVSEGEVARAYIGQEQIRYQLKPVPPAEEGQILATTPIFDLKLPSLLEENGVEFAAIPPPRNGWLSNILGWVIPPLIFVAIWQFFLSRGAGGGSQGVLSIGKSRAKVYVEGDENKVTFADVAGVEEAKTELQEIVEFLKNPRKFTQIGARIPKGVLLVGPPGTGKTLLAKAVAGEASVPFFSISGSEFVELFVGVGSSRVRDLFEQAKKQAPCIIFIDELDAIGKSRATGGFYGGNDEREQTLNQLLTEMDGFNAGDQTVIVLAATNRPETLDPALLRPGRFDRQVLVDRPDLQGRLAILEVHAKDVKLGPDVDLKAIATRTPGFAGADLANLINEAALLAARNGREAVAQEDIAEAIERVVAGLEKKSRVLNDQEKKIVAYHEVGHALVGAVMPGSNKVEKISIVPRGMAALGYTLQLPTEDRFLLSEAELLGQIATLLGGRSAEEIVFGSITTGASNDLQRATDLAERMVTTYGMSKVLGPLAYQQGQQTSFLGGEMNPRRMVSEQTAEAIDKEVKDIVETAHQKALDILKHNRDLLETIATKLLETEVIEGETLKDLLSQVKAPEGAIA</sequence>
<evidence type="ECO:0000256" key="5">
    <source>
        <dbReference type="ARBA" id="ARBA00022741"/>
    </source>
</evidence>
<dbReference type="Pfam" id="PF00004">
    <property type="entry name" value="AAA"/>
    <property type="match status" value="1"/>
</dbReference>
<evidence type="ECO:0000256" key="4">
    <source>
        <dbReference type="ARBA" id="ARBA00022723"/>
    </source>
</evidence>
<dbReference type="KEGG" id="tog:HNI00_13445"/>
<dbReference type="SUPFAM" id="SSF140990">
    <property type="entry name" value="FtsH protease domain-like"/>
    <property type="match status" value="1"/>
</dbReference>
<dbReference type="Gene3D" id="3.30.720.210">
    <property type="match status" value="1"/>
</dbReference>
<keyword evidence="4 15" id="KW-0479">Metal-binding</keyword>
<dbReference type="Pfam" id="PF01434">
    <property type="entry name" value="Peptidase_M41"/>
    <property type="match status" value="1"/>
</dbReference>
<dbReference type="InterPro" id="IPR027417">
    <property type="entry name" value="P-loop_NTPase"/>
</dbReference>
<evidence type="ECO:0000256" key="10">
    <source>
        <dbReference type="ARBA" id="ARBA00023049"/>
    </source>
</evidence>
<dbReference type="GO" id="GO:0031676">
    <property type="term" value="C:plasma membrane-derived thylakoid membrane"/>
    <property type="evidence" value="ECO:0007669"/>
    <property type="project" value="UniProtKB-SubCell"/>
</dbReference>
<dbReference type="SMART" id="SM00382">
    <property type="entry name" value="AAA"/>
    <property type="match status" value="1"/>
</dbReference>
<dbReference type="GO" id="GO:0004176">
    <property type="term" value="F:ATP-dependent peptidase activity"/>
    <property type="evidence" value="ECO:0007669"/>
    <property type="project" value="InterPro"/>
</dbReference>
<protein>
    <recommendedName>
        <fullName evidence="15">ATP-dependent zinc metalloprotease FtsH</fullName>
        <ecNumber evidence="15">3.4.24.-</ecNumber>
    </recommendedName>
</protein>
<dbReference type="Pfam" id="PF17862">
    <property type="entry name" value="AAA_lid_3"/>
    <property type="match status" value="1"/>
</dbReference>
<keyword evidence="10 15" id="KW-0482">Metalloprotease</keyword>
<dbReference type="FunFam" id="1.10.8.60:FF:000001">
    <property type="entry name" value="ATP-dependent zinc metalloprotease FtsH"/>
    <property type="match status" value="1"/>
</dbReference>
<dbReference type="GO" id="GO:0006508">
    <property type="term" value="P:proteolysis"/>
    <property type="evidence" value="ECO:0007669"/>
    <property type="project" value="UniProtKB-KW"/>
</dbReference>
<keyword evidence="3 15" id="KW-0812">Transmembrane</keyword>
<evidence type="ECO:0000256" key="7">
    <source>
        <dbReference type="ARBA" id="ARBA00022833"/>
    </source>
</evidence>
<comment type="function">
    <text evidence="15">Acts as a processive, ATP-dependent zinc metallopeptidase for both cytoplasmic and membrane proteins. Plays a role in the quality control of integral membrane proteins.</text>
</comment>
<evidence type="ECO:0000256" key="14">
    <source>
        <dbReference type="ARBA" id="ARBA00061570"/>
    </source>
</evidence>
<comment type="similarity">
    <text evidence="14 15">In the central section; belongs to the AAA ATPase family.</text>
</comment>
<comment type="subunit">
    <text evidence="15">Homohexamer.</text>
</comment>
<keyword evidence="9 15" id="KW-1133">Transmembrane helix</keyword>
<dbReference type="PANTHER" id="PTHR23076">
    <property type="entry name" value="METALLOPROTEASE M41 FTSH"/>
    <property type="match status" value="1"/>
</dbReference>
<dbReference type="Gene3D" id="1.20.58.760">
    <property type="entry name" value="Peptidase M41"/>
    <property type="match status" value="1"/>
</dbReference>
<evidence type="ECO:0000256" key="9">
    <source>
        <dbReference type="ARBA" id="ARBA00022989"/>
    </source>
</evidence>
<keyword evidence="12 15" id="KW-0472">Membrane</keyword>